<name>A0A4Y2J7S1_ARAVE</name>
<keyword evidence="2" id="KW-1185">Reference proteome</keyword>
<organism evidence="1 2">
    <name type="scientific">Araneus ventricosus</name>
    <name type="common">Orbweaver spider</name>
    <name type="synonym">Epeira ventricosa</name>
    <dbReference type="NCBI Taxonomy" id="182803"/>
    <lineage>
        <taxon>Eukaryota</taxon>
        <taxon>Metazoa</taxon>
        <taxon>Ecdysozoa</taxon>
        <taxon>Arthropoda</taxon>
        <taxon>Chelicerata</taxon>
        <taxon>Arachnida</taxon>
        <taxon>Araneae</taxon>
        <taxon>Araneomorphae</taxon>
        <taxon>Entelegynae</taxon>
        <taxon>Araneoidea</taxon>
        <taxon>Araneidae</taxon>
        <taxon>Araneus</taxon>
    </lineage>
</organism>
<gene>
    <name evidence="1" type="ORF">AVEN_186662_1</name>
</gene>
<evidence type="ECO:0000313" key="2">
    <source>
        <dbReference type="Proteomes" id="UP000499080"/>
    </source>
</evidence>
<accession>A0A4Y2J7S1</accession>
<dbReference type="Proteomes" id="UP000499080">
    <property type="component" value="Unassembled WGS sequence"/>
</dbReference>
<comment type="caution">
    <text evidence="1">The sequence shown here is derived from an EMBL/GenBank/DDBJ whole genome shotgun (WGS) entry which is preliminary data.</text>
</comment>
<dbReference type="AlphaFoldDB" id="A0A4Y2J7S1"/>
<proteinExistence type="predicted"/>
<dbReference type="EMBL" id="BGPR01003279">
    <property type="protein sequence ID" value="GBM85985.1"/>
    <property type="molecule type" value="Genomic_DNA"/>
</dbReference>
<protein>
    <submittedName>
        <fullName evidence="1">Uncharacterized protein</fullName>
    </submittedName>
</protein>
<reference evidence="1 2" key="1">
    <citation type="journal article" date="2019" name="Sci. Rep.">
        <title>Orb-weaving spider Araneus ventricosus genome elucidates the spidroin gene catalogue.</title>
        <authorList>
            <person name="Kono N."/>
            <person name="Nakamura H."/>
            <person name="Ohtoshi R."/>
            <person name="Moran D.A.P."/>
            <person name="Shinohara A."/>
            <person name="Yoshida Y."/>
            <person name="Fujiwara M."/>
            <person name="Mori M."/>
            <person name="Tomita M."/>
            <person name="Arakawa K."/>
        </authorList>
    </citation>
    <scope>NUCLEOTIDE SEQUENCE [LARGE SCALE GENOMIC DNA]</scope>
</reference>
<evidence type="ECO:0000313" key="1">
    <source>
        <dbReference type="EMBL" id="GBM85985.1"/>
    </source>
</evidence>
<sequence>MGNIGNEYADQLTKAVTGKNESPCRSARLQLSGSHCNSSSTEAGVLVAHHRATARPLPKVVRTITDGRLGGPPLLNPEGKREPAYLYDCLSSVNSRFPPEGLTKAVTQNG</sequence>